<keyword evidence="1" id="KW-0472">Membrane</keyword>
<sequence length="106" mass="10616">MGAAYTLFALPAAGRVPAVTFVPAAVSLVVVAVLAPGWVVAASASGMLTLDPAAVSVTRVPAAARCSLLVPTAVGMASSPTVQTPATMILAFDHMSPHCSQDTGRR</sequence>
<accession>A0ABP7HFQ4</accession>
<dbReference type="EMBL" id="BAAAZR010000001">
    <property type="protein sequence ID" value="GAA3791685.1"/>
    <property type="molecule type" value="Genomic_DNA"/>
</dbReference>
<proteinExistence type="predicted"/>
<organism evidence="2 3">
    <name type="scientific">Sphaerisporangium flaviroseum</name>
    <dbReference type="NCBI Taxonomy" id="509199"/>
    <lineage>
        <taxon>Bacteria</taxon>
        <taxon>Bacillati</taxon>
        <taxon>Actinomycetota</taxon>
        <taxon>Actinomycetes</taxon>
        <taxon>Streptosporangiales</taxon>
        <taxon>Streptosporangiaceae</taxon>
        <taxon>Sphaerisporangium</taxon>
    </lineage>
</organism>
<feature type="transmembrane region" description="Helical" evidence="1">
    <location>
        <begin position="28"/>
        <end position="50"/>
    </location>
</feature>
<keyword evidence="3" id="KW-1185">Reference proteome</keyword>
<dbReference type="Proteomes" id="UP001500888">
    <property type="component" value="Unassembled WGS sequence"/>
</dbReference>
<evidence type="ECO:0000256" key="1">
    <source>
        <dbReference type="SAM" id="Phobius"/>
    </source>
</evidence>
<gene>
    <name evidence="2" type="ORF">GCM10022226_08370</name>
</gene>
<name>A0ABP7HFQ4_9ACTN</name>
<comment type="caution">
    <text evidence="2">The sequence shown here is derived from an EMBL/GenBank/DDBJ whole genome shotgun (WGS) entry which is preliminary data.</text>
</comment>
<reference evidence="3" key="1">
    <citation type="journal article" date="2019" name="Int. J. Syst. Evol. Microbiol.">
        <title>The Global Catalogue of Microorganisms (GCM) 10K type strain sequencing project: providing services to taxonomists for standard genome sequencing and annotation.</title>
        <authorList>
            <consortium name="The Broad Institute Genomics Platform"/>
            <consortium name="The Broad Institute Genome Sequencing Center for Infectious Disease"/>
            <person name="Wu L."/>
            <person name="Ma J."/>
        </authorList>
    </citation>
    <scope>NUCLEOTIDE SEQUENCE [LARGE SCALE GENOMIC DNA]</scope>
    <source>
        <strain evidence="3">JCM 16908</strain>
    </source>
</reference>
<keyword evidence="1" id="KW-1133">Transmembrane helix</keyword>
<evidence type="ECO:0000313" key="2">
    <source>
        <dbReference type="EMBL" id="GAA3791685.1"/>
    </source>
</evidence>
<protein>
    <submittedName>
        <fullName evidence="2">Uncharacterized protein</fullName>
    </submittedName>
</protein>
<keyword evidence="1" id="KW-0812">Transmembrane</keyword>
<evidence type="ECO:0000313" key="3">
    <source>
        <dbReference type="Proteomes" id="UP001500888"/>
    </source>
</evidence>